<evidence type="ECO:0000313" key="10">
    <source>
        <dbReference type="Proteomes" id="UP000326354"/>
    </source>
</evidence>
<dbReference type="PIRSF" id="PIRSF001430">
    <property type="entry name" value="tRNA_psdUrid_synth"/>
    <property type="match status" value="1"/>
</dbReference>
<dbReference type="InterPro" id="IPR020094">
    <property type="entry name" value="TruA/RsuA/RluB/E/F_N"/>
</dbReference>
<evidence type="ECO:0000256" key="1">
    <source>
        <dbReference type="ARBA" id="ARBA00009375"/>
    </source>
</evidence>
<keyword evidence="3 4" id="KW-0413">Isomerase</keyword>
<dbReference type="SUPFAM" id="SSF55120">
    <property type="entry name" value="Pseudouridine synthase"/>
    <property type="match status" value="1"/>
</dbReference>
<dbReference type="NCBIfam" id="TIGR00071">
    <property type="entry name" value="hisT_truA"/>
    <property type="match status" value="1"/>
</dbReference>
<dbReference type="EMBL" id="AP019860">
    <property type="protein sequence ID" value="BBM83174.1"/>
    <property type="molecule type" value="Genomic_DNA"/>
</dbReference>
<dbReference type="Gene3D" id="3.30.70.580">
    <property type="entry name" value="Pseudouridine synthase I, catalytic domain, N-terminal subdomain"/>
    <property type="match status" value="1"/>
</dbReference>
<dbReference type="HAMAP" id="MF_00171">
    <property type="entry name" value="TruA"/>
    <property type="match status" value="1"/>
</dbReference>
<accession>A0A5S9IK39</accession>
<dbReference type="Gene3D" id="3.30.70.660">
    <property type="entry name" value="Pseudouridine synthase I, catalytic domain, C-terminal subdomain"/>
    <property type="match status" value="1"/>
</dbReference>
<comment type="subunit">
    <text evidence="4">Homodimer.</text>
</comment>
<dbReference type="PANTHER" id="PTHR11142">
    <property type="entry name" value="PSEUDOURIDYLATE SYNTHASE"/>
    <property type="match status" value="1"/>
</dbReference>
<reference evidence="9 10" key="1">
    <citation type="submission" date="2019-08" db="EMBL/GenBank/DDBJ databases">
        <title>Complete genome sequence of Candidatus Uab amorphum.</title>
        <authorList>
            <person name="Shiratori T."/>
            <person name="Suzuki S."/>
            <person name="Kakizawa Y."/>
            <person name="Ishida K."/>
        </authorList>
    </citation>
    <scope>NUCLEOTIDE SEQUENCE [LARGE SCALE GENOMIC DNA]</scope>
    <source>
        <strain evidence="9 10">SRT547</strain>
    </source>
</reference>
<name>A0A5S9IK39_UABAM</name>
<comment type="caution">
    <text evidence="4">Lacks conserved residue(s) required for the propagation of feature annotation.</text>
</comment>
<dbReference type="OrthoDB" id="9811823at2"/>
<keyword evidence="2 4" id="KW-0819">tRNA processing</keyword>
<protein>
    <recommendedName>
        <fullName evidence="4">tRNA pseudouridine synthase A</fullName>
        <ecNumber evidence="4">5.4.99.12</ecNumber>
    </recommendedName>
    <alternativeName>
        <fullName evidence="4">tRNA pseudouridine(38-40) synthase</fullName>
    </alternativeName>
    <alternativeName>
        <fullName evidence="4">tRNA pseudouridylate synthase I</fullName>
    </alternativeName>
    <alternativeName>
        <fullName evidence="4">tRNA-uridine isomerase I</fullName>
    </alternativeName>
</protein>
<dbReference type="AlphaFoldDB" id="A0A5S9IK39"/>
<comment type="catalytic activity">
    <reaction evidence="4 7">
        <text>uridine(38/39/40) in tRNA = pseudouridine(38/39/40) in tRNA</text>
        <dbReference type="Rhea" id="RHEA:22376"/>
        <dbReference type="Rhea" id="RHEA-COMP:10085"/>
        <dbReference type="Rhea" id="RHEA-COMP:10087"/>
        <dbReference type="ChEBI" id="CHEBI:65314"/>
        <dbReference type="ChEBI" id="CHEBI:65315"/>
        <dbReference type="EC" id="5.4.99.12"/>
    </reaction>
</comment>
<dbReference type="RefSeq" id="WP_151967387.1">
    <property type="nucleotide sequence ID" value="NZ_AP019860.1"/>
</dbReference>
<dbReference type="FunFam" id="3.30.70.580:FF:000001">
    <property type="entry name" value="tRNA pseudouridine synthase A"/>
    <property type="match status" value="1"/>
</dbReference>
<feature type="domain" description="Pseudouridine synthase I TruA alpha/beta" evidence="8">
    <location>
        <begin position="9"/>
        <end position="104"/>
    </location>
</feature>
<dbReference type="GO" id="GO:0031119">
    <property type="term" value="P:tRNA pseudouridine synthesis"/>
    <property type="evidence" value="ECO:0007669"/>
    <property type="project" value="UniProtKB-UniRule"/>
</dbReference>
<evidence type="ECO:0000313" key="9">
    <source>
        <dbReference type="EMBL" id="BBM83174.1"/>
    </source>
</evidence>
<dbReference type="Proteomes" id="UP000326354">
    <property type="component" value="Chromosome"/>
</dbReference>
<feature type="binding site" evidence="4 6">
    <location>
        <position position="111"/>
    </location>
    <ligand>
        <name>substrate</name>
    </ligand>
</feature>
<gene>
    <name evidence="4" type="primary">truA</name>
    <name evidence="9" type="ORF">UABAM_01525</name>
</gene>
<dbReference type="InterPro" id="IPR001406">
    <property type="entry name" value="PsdUridine_synth_TruA"/>
</dbReference>
<evidence type="ECO:0000256" key="5">
    <source>
        <dbReference type="PIRSR" id="PIRSR001430-1"/>
    </source>
</evidence>
<comment type="similarity">
    <text evidence="1 4 7">Belongs to the tRNA pseudouridine synthase TruA family.</text>
</comment>
<comment type="function">
    <text evidence="4">Formation of pseudouridine at positions 38, 39 and 40 in the anticodon stem and loop of transfer RNAs.</text>
</comment>
<dbReference type="GO" id="GO:0003723">
    <property type="term" value="F:RNA binding"/>
    <property type="evidence" value="ECO:0007669"/>
    <property type="project" value="InterPro"/>
</dbReference>
<dbReference type="InterPro" id="IPR020103">
    <property type="entry name" value="PsdUridine_synth_cat_dom_sf"/>
</dbReference>
<dbReference type="GO" id="GO:0160147">
    <property type="term" value="F:tRNA pseudouridine(38-40) synthase activity"/>
    <property type="evidence" value="ECO:0007669"/>
    <property type="project" value="UniProtKB-EC"/>
</dbReference>
<sequence>MKRNIKLTVEYDGTNYYGWQIQPSVPTIQNELKKAIFNITKENVTIIGSGRTDTGVHAKNQVAHFHTQSSIKVADFAKAINSQLPEDIVVKQSQLAEMDFHAQYQAKAKAYSYTIFVGEHRPAINRNYVYWIRRNLNVSLMREAASYLIGTHDFSSFEAAKSPRKSSIRTINKVDIQKENCYITTLLEANGFLYKMVRNIMGTLIEVGYEKYSPTKINEILKAKNRDFAGVTAPSHGLCLEYVLY</sequence>
<dbReference type="PANTHER" id="PTHR11142:SF0">
    <property type="entry name" value="TRNA PSEUDOURIDINE SYNTHASE-LIKE 1"/>
    <property type="match status" value="1"/>
</dbReference>
<feature type="active site" description="Nucleophile" evidence="4 5">
    <location>
        <position position="53"/>
    </location>
</feature>
<dbReference type="InterPro" id="IPR020097">
    <property type="entry name" value="PsdUridine_synth_TruA_a/b_dom"/>
</dbReference>
<dbReference type="KEGG" id="uam:UABAM_01525"/>
<evidence type="ECO:0000256" key="3">
    <source>
        <dbReference type="ARBA" id="ARBA00023235"/>
    </source>
</evidence>
<dbReference type="CDD" id="cd02570">
    <property type="entry name" value="PseudoU_synth_EcTruA"/>
    <property type="match status" value="1"/>
</dbReference>
<evidence type="ECO:0000259" key="8">
    <source>
        <dbReference type="Pfam" id="PF01416"/>
    </source>
</evidence>
<dbReference type="EC" id="5.4.99.12" evidence="4"/>
<evidence type="ECO:0000256" key="7">
    <source>
        <dbReference type="RuleBase" id="RU003792"/>
    </source>
</evidence>
<feature type="domain" description="Pseudouridine synthase I TruA alpha/beta" evidence="8">
    <location>
        <begin position="144"/>
        <end position="245"/>
    </location>
</feature>
<dbReference type="Pfam" id="PF01416">
    <property type="entry name" value="PseudoU_synth_1"/>
    <property type="match status" value="2"/>
</dbReference>
<evidence type="ECO:0000256" key="4">
    <source>
        <dbReference type="HAMAP-Rule" id="MF_00171"/>
    </source>
</evidence>
<evidence type="ECO:0000256" key="2">
    <source>
        <dbReference type="ARBA" id="ARBA00022694"/>
    </source>
</evidence>
<keyword evidence="10" id="KW-1185">Reference proteome</keyword>
<evidence type="ECO:0000256" key="6">
    <source>
        <dbReference type="PIRSR" id="PIRSR001430-2"/>
    </source>
</evidence>
<organism evidence="9 10">
    <name type="scientific">Uabimicrobium amorphum</name>
    <dbReference type="NCBI Taxonomy" id="2596890"/>
    <lineage>
        <taxon>Bacteria</taxon>
        <taxon>Pseudomonadati</taxon>
        <taxon>Planctomycetota</taxon>
        <taxon>Candidatus Uabimicrobiia</taxon>
        <taxon>Candidatus Uabimicrobiales</taxon>
        <taxon>Candidatus Uabimicrobiaceae</taxon>
        <taxon>Candidatus Uabimicrobium</taxon>
    </lineage>
</organism>
<dbReference type="InterPro" id="IPR020095">
    <property type="entry name" value="PsdUridine_synth_TruA_C"/>
</dbReference>
<proteinExistence type="inferred from homology"/>